<name>A0A545VR66_9HYPO</name>
<dbReference type="PANTHER" id="PTHR24148">
    <property type="entry name" value="ANKYRIN REPEAT DOMAIN-CONTAINING PROTEIN 39 HOMOLOG-RELATED"/>
    <property type="match status" value="1"/>
</dbReference>
<dbReference type="OrthoDB" id="2157530at2759"/>
<dbReference type="InterPro" id="IPR010730">
    <property type="entry name" value="HET"/>
</dbReference>
<reference evidence="2 3" key="1">
    <citation type="journal article" date="2019" name="Appl. Microbiol. Biotechnol.">
        <title>Genome sequence of Isaria javanica and comparative genome analysis insights into family S53 peptidase evolution in fungal entomopathogens.</title>
        <authorList>
            <person name="Lin R."/>
            <person name="Zhang X."/>
            <person name="Xin B."/>
            <person name="Zou M."/>
            <person name="Gao Y."/>
            <person name="Qin F."/>
            <person name="Hu Q."/>
            <person name="Xie B."/>
            <person name="Cheng X."/>
        </authorList>
    </citation>
    <scope>NUCLEOTIDE SEQUENCE [LARGE SCALE GENOMIC DNA]</scope>
    <source>
        <strain evidence="2 3">IJ1G</strain>
    </source>
</reference>
<protein>
    <submittedName>
        <fullName evidence="2">Heterokaryon incompatibility protein (HET) domain-containing protein</fullName>
    </submittedName>
</protein>
<proteinExistence type="predicted"/>
<dbReference type="InterPro" id="IPR052895">
    <property type="entry name" value="HetReg/Transcr_Mod"/>
</dbReference>
<evidence type="ECO:0000259" key="1">
    <source>
        <dbReference type="Pfam" id="PF06985"/>
    </source>
</evidence>
<dbReference type="PANTHER" id="PTHR24148:SF64">
    <property type="entry name" value="HETEROKARYON INCOMPATIBILITY DOMAIN-CONTAINING PROTEIN"/>
    <property type="match status" value="1"/>
</dbReference>
<organism evidence="2 3">
    <name type="scientific">Cordyceps javanica</name>
    <dbReference type="NCBI Taxonomy" id="43265"/>
    <lineage>
        <taxon>Eukaryota</taxon>
        <taxon>Fungi</taxon>
        <taxon>Dikarya</taxon>
        <taxon>Ascomycota</taxon>
        <taxon>Pezizomycotina</taxon>
        <taxon>Sordariomycetes</taxon>
        <taxon>Hypocreomycetidae</taxon>
        <taxon>Hypocreales</taxon>
        <taxon>Cordycipitaceae</taxon>
        <taxon>Cordyceps</taxon>
    </lineage>
</organism>
<evidence type="ECO:0000313" key="3">
    <source>
        <dbReference type="Proteomes" id="UP000315783"/>
    </source>
</evidence>
<dbReference type="AlphaFoldDB" id="A0A545VR66"/>
<dbReference type="STRING" id="43265.A0A545VR66"/>
<comment type="caution">
    <text evidence="2">The sequence shown here is derived from an EMBL/GenBank/DDBJ whole genome shotgun (WGS) entry which is preliminary data.</text>
</comment>
<sequence>MTPWREQYASFAPLAAGWIRLVEILPGTEYDIVQASCTEFALQEAPIYCALSYTWGSTTDDLRHILRNGEDFIVTRNLFEALQKFRSESEPVLMWIDAICINQVSDAECTQQIGLMVDIYSKAKEVSIWLGTHDEDPELEFLFRVADSRKDYAELADLVARPTQTEEVLILAHEEPYYHRVLAAARSRHGARGLETNDMGEELVLSDNDCYFITALRAACGRFSNPWAEYDPSQEALDTIRTRSGGDGPLTVVRKPFIQAQDDYERRAAGSVTVITPIHTFPNFDRKRVEAVAEKTFDTFEEFLLEVTKPAELELSDADMLRVLHARRRLLQNQYWTRAWIVQEIIVSKVASVHWGRYKINLETLWRVFGSSKEKSDRIRNFTLDDMRVGDPAGPGQVASRLWAMDQSLVPEEDFGTWSRRVFTQLGYHKLIVRNGLFPRVTLADLLHDYAGQQALDPRDRVFSLLNTLRAFASYEDETDWARSFCDYSLDRRAVFTAVATHFVKTYRAREPGGPVQDIHLLSFGNYLPPLSGHDDDWDGDALPSWVPAWDARRWVGDGLGMRRINEIDALIPYRFRIEDDGAAIVMAGHIVDTVGARIELLRDYDAYWMLDEVDLYRKIEAEGGGKRYGDQEAVFAAFWRTVVADSTLGHKPEDDLSTSFDHEEQDAASIWVASCLDNYTTIADSWGDMFFARRTLRAVEIQRVLNNAIRDNPSLGASVRSFDREELQGRLLAEIAELQRRGMQPDQVPNMLEEPEWPADQVRRSLLSLCNPAIFFESRTGFFALGPRGVRQGDVIALVGGYNFPVCLRERPRHKGYYQVVGRAWVSGLMYASDDYYKGWNEERVCDITFR</sequence>
<evidence type="ECO:0000313" key="2">
    <source>
        <dbReference type="EMBL" id="TQV92544.1"/>
    </source>
</evidence>
<accession>A0A545VR66</accession>
<gene>
    <name evidence="2" type="ORF">IF1G_09062</name>
</gene>
<keyword evidence="3" id="KW-1185">Reference proteome</keyword>
<dbReference type="Pfam" id="PF06985">
    <property type="entry name" value="HET"/>
    <property type="match status" value="1"/>
</dbReference>
<dbReference type="Proteomes" id="UP000315783">
    <property type="component" value="Unassembled WGS sequence"/>
</dbReference>
<dbReference type="EMBL" id="SPUK01000015">
    <property type="protein sequence ID" value="TQV92544.1"/>
    <property type="molecule type" value="Genomic_DNA"/>
</dbReference>
<feature type="domain" description="Heterokaryon incompatibility" evidence="1">
    <location>
        <begin position="48"/>
        <end position="154"/>
    </location>
</feature>